<keyword evidence="1" id="KW-0808">Transferase</keyword>
<organism evidence="1 2">
    <name type="scientific">Escherichia coli DEC2D</name>
    <dbReference type="NCBI Taxonomy" id="868141"/>
    <lineage>
        <taxon>Bacteria</taxon>
        <taxon>Pseudomonadati</taxon>
        <taxon>Pseudomonadota</taxon>
        <taxon>Gammaproteobacteria</taxon>
        <taxon>Enterobacterales</taxon>
        <taxon>Enterobacteriaceae</taxon>
        <taxon>Escherichia</taxon>
    </lineage>
</organism>
<reference evidence="1 2" key="1">
    <citation type="journal article" date="2012" name="J. Bacteriol.">
        <title>Draft Genome Sequences of the Diarrheagenic Escherichia coli Collection.</title>
        <authorList>
            <person name="Hazen T.H."/>
            <person name="Sahl J.W."/>
            <person name="Redman J.C."/>
            <person name="Morris C.R."/>
            <person name="Daugherty S.C."/>
            <person name="Chibucos M.C."/>
            <person name="Sengamalay N.A."/>
            <person name="Fraser-Liggett C.M."/>
            <person name="Steinsland H."/>
            <person name="Whittam T.S."/>
            <person name="Whittam B."/>
            <person name="Manning S.D."/>
            <person name="Rasko D.A."/>
        </authorList>
    </citation>
    <scope>NUCLEOTIDE SEQUENCE [LARGE SCALE GENOMIC DNA]</scope>
    <source>
        <strain evidence="1 2">DEC2D</strain>
    </source>
</reference>
<proteinExistence type="predicted"/>
<protein>
    <submittedName>
        <fullName evidence="1">ATP phosphoribosyltransferase domain protein</fullName>
    </submittedName>
</protein>
<accession>A0A828U4F4</accession>
<keyword evidence="1" id="KW-0328">Glycosyltransferase</keyword>
<gene>
    <name evidence="1" type="ORF">ECDEC2D_2411</name>
</gene>
<name>A0A828U4F4_ECOLX</name>
<dbReference type="EMBL" id="AIFC01000022">
    <property type="protein sequence ID" value="EHU45196.1"/>
    <property type="molecule type" value="Genomic_DNA"/>
</dbReference>
<evidence type="ECO:0000313" key="2">
    <source>
        <dbReference type="Proteomes" id="UP000005272"/>
    </source>
</evidence>
<evidence type="ECO:0000313" key="1">
    <source>
        <dbReference type="EMBL" id="EHU45196.1"/>
    </source>
</evidence>
<sequence length="41" mass="4960">MLEDIQIFQWCMNAWESPRKITFRGLFYCAVVNGSDRFKEE</sequence>
<dbReference type="GO" id="GO:0016757">
    <property type="term" value="F:glycosyltransferase activity"/>
    <property type="evidence" value="ECO:0007669"/>
    <property type="project" value="UniProtKB-KW"/>
</dbReference>
<dbReference type="AlphaFoldDB" id="A0A828U4F4"/>
<dbReference type="Proteomes" id="UP000005272">
    <property type="component" value="Unassembled WGS sequence"/>
</dbReference>
<comment type="caution">
    <text evidence="1">The sequence shown here is derived from an EMBL/GenBank/DDBJ whole genome shotgun (WGS) entry which is preliminary data.</text>
</comment>